<feature type="active site" description="Charge relay system" evidence="4">
    <location>
        <position position="449"/>
    </location>
</feature>
<organism evidence="7 8">
    <name type="scientific">Melittangium boletus DSM 14713</name>
    <dbReference type="NCBI Taxonomy" id="1294270"/>
    <lineage>
        <taxon>Bacteria</taxon>
        <taxon>Pseudomonadati</taxon>
        <taxon>Myxococcota</taxon>
        <taxon>Myxococcia</taxon>
        <taxon>Myxococcales</taxon>
        <taxon>Cystobacterineae</taxon>
        <taxon>Archangiaceae</taxon>
        <taxon>Melittangium</taxon>
    </lineage>
</organism>
<dbReference type="KEGG" id="mbd:MEBOL_004388"/>
<comment type="similarity">
    <text evidence="1 5">Belongs to the type-B carboxylesterase/lipase family.</text>
</comment>
<feature type="active site" description="Acyl-ester intermediate" evidence="4">
    <location>
        <position position="218"/>
    </location>
</feature>
<dbReference type="ESTHER" id="9delt-a0a250ij03">
    <property type="family name" value="Carb_B_Bacteria"/>
</dbReference>
<evidence type="ECO:0000256" key="5">
    <source>
        <dbReference type="RuleBase" id="RU361235"/>
    </source>
</evidence>
<keyword evidence="2 5" id="KW-0378">Hydrolase</keyword>
<evidence type="ECO:0000256" key="2">
    <source>
        <dbReference type="ARBA" id="ARBA00022801"/>
    </source>
</evidence>
<dbReference type="Gene3D" id="3.40.50.1820">
    <property type="entry name" value="alpha/beta hydrolase"/>
    <property type="match status" value="1"/>
</dbReference>
<keyword evidence="5" id="KW-0732">Signal</keyword>
<evidence type="ECO:0000259" key="6">
    <source>
        <dbReference type="Pfam" id="PF00135"/>
    </source>
</evidence>
<dbReference type="EC" id="3.1.1.-" evidence="5"/>
<dbReference type="PRINTS" id="PR00878">
    <property type="entry name" value="CHOLNESTRASE"/>
</dbReference>
<dbReference type="EMBL" id="CP022163">
    <property type="protein sequence ID" value="ATB30926.1"/>
    <property type="molecule type" value="Genomic_DNA"/>
</dbReference>
<feature type="chain" id="PRO_5011830524" description="Carboxylic ester hydrolase" evidence="5">
    <location>
        <begin position="22"/>
        <end position="535"/>
    </location>
</feature>
<dbReference type="SUPFAM" id="SSF53474">
    <property type="entry name" value="alpha/beta-Hydrolases"/>
    <property type="match status" value="1"/>
</dbReference>
<evidence type="ECO:0000256" key="4">
    <source>
        <dbReference type="PIRSR" id="PIRSR600997-1"/>
    </source>
</evidence>
<dbReference type="PROSITE" id="PS00122">
    <property type="entry name" value="CARBOXYLESTERASE_B_1"/>
    <property type="match status" value="1"/>
</dbReference>
<dbReference type="Proteomes" id="UP000217289">
    <property type="component" value="Chromosome"/>
</dbReference>
<gene>
    <name evidence="7" type="ORF">MEBOL_004388</name>
</gene>
<accession>A0A250IJ03</accession>
<sequence>MRLSVLATLTLPLLLTHCAHTGPTPARGSAPVVSTSAGPVQGLAYEDGSVAFLGIPYAAPPTGARRWRAPEPAEPWSAPRDATHFGAMCPQVDFQDNEPLEDTSEDCLSLNVWTPSLQPQAPLPVMVYIHGGGFTMGASSQELYDGYALAQAGVVVVSMNYRLGALGFLGHPALSAETSTQSSGNYGLMDQRLALEWVRDNAARFGGDASNVTLFGESAGAISGCLQMLSPAAKGLFHRLIAESGTCYLGSTPLHDPGTPDREDSAEERGIRFAREAGCTEGDIAACLRTRTPEQLLAVSGVALDLLRPHVAFVPVVDGAVIPQAPAQLLAEGQYHRVPVLLGSNRDEGTLFTLRAKIKNPEQYEQAVRTRVPEHAEALLRLYPLEDFASPKAAFNQLLGDAIFGCPARRLARVLSEQGQSVHAYAFTYAPKNAFGSFFGRFLGLGSYHSAELPFVFGLYKGRFALDSDAERALSSSIIGYWTRFATKGDPNGTGATPWPAYTPGEQPALVLDTTIETGPHLDAKRCDGLHALGL</sequence>
<feature type="domain" description="Carboxylesterase type B" evidence="6">
    <location>
        <begin position="30"/>
        <end position="527"/>
    </location>
</feature>
<keyword evidence="3" id="KW-1015">Disulfide bond</keyword>
<evidence type="ECO:0000313" key="7">
    <source>
        <dbReference type="EMBL" id="ATB30926.1"/>
    </source>
</evidence>
<dbReference type="RefSeq" id="WP_095979319.1">
    <property type="nucleotide sequence ID" value="NZ_CP022163.1"/>
</dbReference>
<protein>
    <recommendedName>
        <fullName evidence="5">Carboxylic ester hydrolase</fullName>
        <ecNumber evidence="5">3.1.1.-</ecNumber>
    </recommendedName>
</protein>
<dbReference type="AlphaFoldDB" id="A0A250IJ03"/>
<dbReference type="GO" id="GO:0004104">
    <property type="term" value="F:cholinesterase activity"/>
    <property type="evidence" value="ECO:0007669"/>
    <property type="project" value="InterPro"/>
</dbReference>
<dbReference type="InterPro" id="IPR029058">
    <property type="entry name" value="AB_hydrolase_fold"/>
</dbReference>
<evidence type="ECO:0000313" key="8">
    <source>
        <dbReference type="Proteomes" id="UP000217289"/>
    </source>
</evidence>
<dbReference type="OrthoDB" id="9775851at2"/>
<dbReference type="InterPro" id="IPR000997">
    <property type="entry name" value="Cholinesterase"/>
</dbReference>
<dbReference type="InterPro" id="IPR019826">
    <property type="entry name" value="Carboxylesterase_B_AS"/>
</dbReference>
<evidence type="ECO:0000256" key="1">
    <source>
        <dbReference type="ARBA" id="ARBA00005964"/>
    </source>
</evidence>
<evidence type="ECO:0000256" key="3">
    <source>
        <dbReference type="ARBA" id="ARBA00023157"/>
    </source>
</evidence>
<dbReference type="InterPro" id="IPR002018">
    <property type="entry name" value="CarbesteraseB"/>
</dbReference>
<dbReference type="PANTHER" id="PTHR43918">
    <property type="entry name" value="ACETYLCHOLINESTERASE"/>
    <property type="match status" value="1"/>
</dbReference>
<feature type="active site" description="Charge relay system" evidence="4">
    <location>
        <position position="348"/>
    </location>
</feature>
<feature type="signal peptide" evidence="5">
    <location>
        <begin position="1"/>
        <end position="21"/>
    </location>
</feature>
<name>A0A250IJ03_9BACT</name>
<dbReference type="Pfam" id="PF00135">
    <property type="entry name" value="COesterase"/>
    <property type="match status" value="1"/>
</dbReference>
<dbReference type="PANTHER" id="PTHR43918:SF4">
    <property type="entry name" value="CARBOXYLIC ESTER HYDROLASE"/>
    <property type="match status" value="1"/>
</dbReference>
<proteinExistence type="inferred from homology"/>
<keyword evidence="8" id="KW-1185">Reference proteome</keyword>
<dbReference type="InterPro" id="IPR050654">
    <property type="entry name" value="AChE-related_enzymes"/>
</dbReference>
<reference evidence="7 8" key="1">
    <citation type="submission" date="2017-06" db="EMBL/GenBank/DDBJ databases">
        <authorList>
            <person name="Kim H.J."/>
            <person name="Triplett B.A."/>
        </authorList>
    </citation>
    <scope>NUCLEOTIDE SEQUENCE [LARGE SCALE GENOMIC DNA]</scope>
    <source>
        <strain evidence="7 8">DSM 14713</strain>
    </source>
</reference>